<reference evidence="1 2" key="1">
    <citation type="journal article" date="2022" name="bioRxiv">
        <title>The genome of the oomycete Peronosclerospora sorghi, a cosmopolitan pathogen of maize and sorghum, is inflated with dispersed pseudogenes.</title>
        <authorList>
            <person name="Fletcher K."/>
            <person name="Martin F."/>
            <person name="Isakeit T."/>
            <person name="Cavanaugh K."/>
            <person name="Magill C."/>
            <person name="Michelmore R."/>
        </authorList>
    </citation>
    <scope>NUCLEOTIDE SEQUENCE [LARGE SCALE GENOMIC DNA]</scope>
    <source>
        <strain evidence="1">P6</strain>
    </source>
</reference>
<evidence type="ECO:0000313" key="2">
    <source>
        <dbReference type="Proteomes" id="UP001163321"/>
    </source>
</evidence>
<gene>
    <name evidence="1" type="ORF">PsorP6_000595</name>
</gene>
<comment type="caution">
    <text evidence="1">The sequence shown here is derived from an EMBL/GenBank/DDBJ whole genome shotgun (WGS) entry which is preliminary data.</text>
</comment>
<protein>
    <submittedName>
        <fullName evidence="1">Uncharacterized protein</fullName>
    </submittedName>
</protein>
<sequence length="150" mass="17111">MADIIHLCQWSIHGRGCATIHFSGSFRDLTLIGSYGYHLQRRFLVIIRHVLNISSLLNVVVLCVVSQENSSHVFRQHWTIIKKTSQQPCAVAEQDSAEMDVTSRQDTVECVCIRSSSTQYLVLRAPHRFSMRCSQDQDIVYILEATQRSS</sequence>
<accession>A0ACC0WZA2</accession>
<organism evidence="1 2">
    <name type="scientific">Peronosclerospora sorghi</name>
    <dbReference type="NCBI Taxonomy" id="230839"/>
    <lineage>
        <taxon>Eukaryota</taxon>
        <taxon>Sar</taxon>
        <taxon>Stramenopiles</taxon>
        <taxon>Oomycota</taxon>
        <taxon>Peronosporomycetes</taxon>
        <taxon>Peronosporales</taxon>
        <taxon>Peronosporaceae</taxon>
        <taxon>Peronosclerospora</taxon>
    </lineage>
</organism>
<evidence type="ECO:0000313" key="1">
    <source>
        <dbReference type="EMBL" id="KAI9923031.1"/>
    </source>
</evidence>
<proteinExistence type="predicted"/>
<dbReference type="Proteomes" id="UP001163321">
    <property type="component" value="Chromosome 1"/>
</dbReference>
<dbReference type="EMBL" id="CM047580">
    <property type="protein sequence ID" value="KAI9923031.1"/>
    <property type="molecule type" value="Genomic_DNA"/>
</dbReference>
<name>A0ACC0WZA2_9STRA</name>
<keyword evidence="2" id="KW-1185">Reference proteome</keyword>